<dbReference type="SUPFAM" id="SSF82185">
    <property type="entry name" value="Histone H3 K4-specific methyltransferase SET7/9 N-terminal domain"/>
    <property type="match status" value="1"/>
</dbReference>
<comment type="caution">
    <text evidence="13">The sequence shown here is derived from an EMBL/GenBank/DDBJ whole genome shotgun (WGS) entry which is preliminary data.</text>
</comment>
<keyword evidence="6" id="KW-0812">Transmembrane</keyword>
<keyword evidence="14" id="KW-1185">Reference proteome</keyword>
<dbReference type="Gene3D" id="3.30.1150.10">
    <property type="match status" value="2"/>
</dbReference>
<dbReference type="EMBL" id="JAAFZH010000020">
    <property type="protein sequence ID" value="NDU98746.1"/>
    <property type="molecule type" value="Genomic_DNA"/>
</dbReference>
<evidence type="ECO:0000256" key="4">
    <source>
        <dbReference type="ARBA" id="ARBA00022475"/>
    </source>
</evidence>
<evidence type="ECO:0000313" key="13">
    <source>
        <dbReference type="EMBL" id="NDU98746.1"/>
    </source>
</evidence>
<evidence type="ECO:0000256" key="5">
    <source>
        <dbReference type="ARBA" id="ARBA00022519"/>
    </source>
</evidence>
<dbReference type="InterPro" id="IPR006260">
    <property type="entry name" value="TonB/TolA_C"/>
</dbReference>
<dbReference type="PANTHER" id="PTHR33446">
    <property type="entry name" value="PROTEIN TONB-RELATED"/>
    <property type="match status" value="1"/>
</dbReference>
<dbReference type="InterPro" id="IPR051045">
    <property type="entry name" value="TonB-dependent_transducer"/>
</dbReference>
<dbReference type="RefSeq" id="WP_163954882.1">
    <property type="nucleotide sequence ID" value="NZ_JAAFZH010000020.1"/>
</dbReference>
<dbReference type="PROSITE" id="PS52015">
    <property type="entry name" value="TONB_CTD"/>
    <property type="match status" value="1"/>
</dbReference>
<dbReference type="SUPFAM" id="SSF74653">
    <property type="entry name" value="TolA/TonB C-terminal domain"/>
    <property type="match status" value="2"/>
</dbReference>
<evidence type="ECO:0000256" key="6">
    <source>
        <dbReference type="ARBA" id="ARBA00022692"/>
    </source>
</evidence>
<keyword evidence="7" id="KW-0653">Protein transport</keyword>
<keyword evidence="8" id="KW-1133">Transmembrane helix</keyword>
<gene>
    <name evidence="13" type="ORF">GK108_27930</name>
</gene>
<name>A0A6L9LDX9_9BACT</name>
<evidence type="ECO:0000313" key="14">
    <source>
        <dbReference type="Proteomes" id="UP000474175"/>
    </source>
</evidence>
<feature type="domain" description="TonB C-terminal" evidence="12">
    <location>
        <begin position="393"/>
        <end position="484"/>
    </location>
</feature>
<reference evidence="13 14" key="1">
    <citation type="submission" date="2020-02" db="EMBL/GenBank/DDBJ databases">
        <title>Draft genome sequence of two Spirosoma agri KCTC 52727 and Spirosoma terrae KCTC 52035.</title>
        <authorList>
            <person name="Rojas J."/>
            <person name="Ambika Manirajan B."/>
            <person name="Suarez C."/>
            <person name="Ratering S."/>
            <person name="Schnell S."/>
        </authorList>
    </citation>
    <scope>NUCLEOTIDE SEQUENCE [LARGE SCALE GENOMIC DNA]</scope>
    <source>
        <strain evidence="13 14">KCTC 52035</strain>
    </source>
</reference>
<evidence type="ECO:0000256" key="8">
    <source>
        <dbReference type="ARBA" id="ARBA00022989"/>
    </source>
</evidence>
<keyword evidence="5" id="KW-0997">Cell inner membrane</keyword>
<protein>
    <submittedName>
        <fullName evidence="13">Energy transducer TonB</fullName>
    </submittedName>
</protein>
<feature type="compositionally biased region" description="Polar residues" evidence="10">
    <location>
        <begin position="263"/>
        <end position="278"/>
    </location>
</feature>
<evidence type="ECO:0000256" key="7">
    <source>
        <dbReference type="ARBA" id="ARBA00022927"/>
    </source>
</evidence>
<feature type="region of interest" description="Disordered" evidence="10">
    <location>
        <begin position="252"/>
        <end position="290"/>
    </location>
</feature>
<dbReference type="PANTHER" id="PTHR33446:SF2">
    <property type="entry name" value="PROTEIN TONB"/>
    <property type="match status" value="1"/>
</dbReference>
<keyword evidence="9" id="KW-0472">Membrane</keyword>
<keyword evidence="3" id="KW-0813">Transport</keyword>
<feature type="chain" id="PRO_5026754244" evidence="11">
    <location>
        <begin position="21"/>
        <end position="484"/>
    </location>
</feature>
<evidence type="ECO:0000256" key="1">
    <source>
        <dbReference type="ARBA" id="ARBA00004383"/>
    </source>
</evidence>
<keyword evidence="4" id="KW-1003">Cell membrane</keyword>
<evidence type="ECO:0000256" key="9">
    <source>
        <dbReference type="ARBA" id="ARBA00023136"/>
    </source>
</evidence>
<dbReference type="InterPro" id="IPR037682">
    <property type="entry name" value="TonB_C"/>
</dbReference>
<dbReference type="GO" id="GO:0015031">
    <property type="term" value="P:protein transport"/>
    <property type="evidence" value="ECO:0007669"/>
    <property type="project" value="UniProtKB-KW"/>
</dbReference>
<dbReference type="NCBIfam" id="TIGR01352">
    <property type="entry name" value="tonB_Cterm"/>
    <property type="match status" value="2"/>
</dbReference>
<dbReference type="Proteomes" id="UP000474175">
    <property type="component" value="Unassembled WGS sequence"/>
</dbReference>
<dbReference type="AlphaFoldDB" id="A0A6L9LDX9"/>
<feature type="signal peptide" evidence="11">
    <location>
        <begin position="1"/>
        <end position="20"/>
    </location>
</feature>
<dbReference type="GO" id="GO:0055085">
    <property type="term" value="P:transmembrane transport"/>
    <property type="evidence" value="ECO:0007669"/>
    <property type="project" value="InterPro"/>
</dbReference>
<dbReference type="Gene3D" id="3.90.930.1">
    <property type="match status" value="1"/>
</dbReference>
<dbReference type="Pfam" id="PF03544">
    <property type="entry name" value="TonB_C"/>
    <property type="match status" value="2"/>
</dbReference>
<organism evidence="13 14">
    <name type="scientific">Spirosoma terrae</name>
    <dbReference type="NCBI Taxonomy" id="1968276"/>
    <lineage>
        <taxon>Bacteria</taxon>
        <taxon>Pseudomonadati</taxon>
        <taxon>Bacteroidota</taxon>
        <taxon>Cytophagia</taxon>
        <taxon>Cytophagales</taxon>
        <taxon>Cytophagaceae</taxon>
        <taxon>Spirosoma</taxon>
    </lineage>
</organism>
<evidence type="ECO:0000256" key="11">
    <source>
        <dbReference type="SAM" id="SignalP"/>
    </source>
</evidence>
<comment type="similarity">
    <text evidence="2">Belongs to the TonB family.</text>
</comment>
<dbReference type="GO" id="GO:0098797">
    <property type="term" value="C:plasma membrane protein complex"/>
    <property type="evidence" value="ECO:0007669"/>
    <property type="project" value="TreeGrafter"/>
</dbReference>
<comment type="subcellular location">
    <subcellularLocation>
        <location evidence="1">Cell inner membrane</location>
        <topology evidence="1">Single-pass membrane protein</topology>
        <orientation evidence="1">Periplasmic side</orientation>
    </subcellularLocation>
</comment>
<sequence>MKYVPLTLLLFLSFSGFSQQTVYQVFEVDSAAQPRGGIPFFNTFLLANLRKPITAQAVGVGGRVIVSGIVETDGSVSDVNVAIKLSPDLDREAVRVFSLFNAWKPAQKNGQAVRQKITFPILFQPNKPFVYANGQRVSYYDEENSPASDSSARTRYKQIVPIDNNGVPTGDMIVYERRNKSWKESSRLALKRHKNSPSPYREPTYIVGVQDANNEWYGEIFLVNEAGTILRRSTFFQSKRIGPELSYYPNGCVSEKNEESGDKSSITSWHSNGQVKQIKTSSKPKPLSPEEPEVVTAYWDSTGHPEVIDGNGYATFRTEIPSYKDTTRYTLLTERGQYVNGLKQGIWTGHYADGSYFYEETYDKGICQEGKAKGGQADTIRYTTVSQQPEFAGGMQGLGRFLSQNLSYPATAQKTGAQGRVHISFVVCTDGTLCDYEVLKGVQRDLDQEALRVVKQMSGKWKPGSLRGEKVRVKYNMPINFTLN</sequence>
<evidence type="ECO:0000256" key="3">
    <source>
        <dbReference type="ARBA" id="ARBA00022448"/>
    </source>
</evidence>
<dbReference type="GO" id="GO:0031992">
    <property type="term" value="F:energy transducer activity"/>
    <property type="evidence" value="ECO:0007669"/>
    <property type="project" value="TreeGrafter"/>
</dbReference>
<evidence type="ECO:0000256" key="10">
    <source>
        <dbReference type="SAM" id="MobiDB-lite"/>
    </source>
</evidence>
<accession>A0A6L9LDX9</accession>
<keyword evidence="11" id="KW-0732">Signal</keyword>
<proteinExistence type="inferred from homology"/>
<evidence type="ECO:0000256" key="2">
    <source>
        <dbReference type="ARBA" id="ARBA00006555"/>
    </source>
</evidence>
<evidence type="ECO:0000259" key="12">
    <source>
        <dbReference type="PROSITE" id="PS52015"/>
    </source>
</evidence>